<dbReference type="Proteomes" id="UP001362999">
    <property type="component" value="Unassembled WGS sequence"/>
</dbReference>
<dbReference type="Pfam" id="PF00270">
    <property type="entry name" value="DEAD"/>
    <property type="match status" value="1"/>
</dbReference>
<comment type="caution">
    <text evidence="10">The sequence shown here is derived from an EMBL/GenBank/DDBJ whole genome shotgun (WGS) entry which is preliminary data.</text>
</comment>
<dbReference type="PANTHER" id="PTHR47960">
    <property type="entry name" value="DEAD-BOX ATP-DEPENDENT RNA HELICASE 50"/>
    <property type="match status" value="1"/>
</dbReference>
<dbReference type="SUPFAM" id="SSF52540">
    <property type="entry name" value="P-loop containing nucleoside triphosphate hydrolases"/>
    <property type="match status" value="1"/>
</dbReference>
<organism evidence="10 11">
    <name type="scientific">Favolaschia claudopus</name>
    <dbReference type="NCBI Taxonomy" id="2862362"/>
    <lineage>
        <taxon>Eukaryota</taxon>
        <taxon>Fungi</taxon>
        <taxon>Dikarya</taxon>
        <taxon>Basidiomycota</taxon>
        <taxon>Agaricomycotina</taxon>
        <taxon>Agaricomycetes</taxon>
        <taxon>Agaricomycetidae</taxon>
        <taxon>Agaricales</taxon>
        <taxon>Marasmiineae</taxon>
        <taxon>Mycenaceae</taxon>
        <taxon>Favolaschia</taxon>
    </lineage>
</organism>
<dbReference type="Pfam" id="PF00271">
    <property type="entry name" value="Helicase_C"/>
    <property type="match status" value="1"/>
</dbReference>
<dbReference type="AlphaFoldDB" id="A0AAW0DP77"/>
<evidence type="ECO:0000256" key="2">
    <source>
        <dbReference type="ARBA" id="ARBA00022741"/>
    </source>
</evidence>
<dbReference type="InterPro" id="IPR014001">
    <property type="entry name" value="Helicase_ATP-bd"/>
</dbReference>
<evidence type="ECO:0000256" key="3">
    <source>
        <dbReference type="ARBA" id="ARBA00022801"/>
    </source>
</evidence>
<evidence type="ECO:0000256" key="6">
    <source>
        <dbReference type="ARBA" id="ARBA00047984"/>
    </source>
</evidence>
<gene>
    <name evidence="10" type="ORF">R3P38DRAFT_3577235</name>
</gene>
<feature type="compositionally biased region" description="Basic and acidic residues" evidence="7">
    <location>
        <begin position="62"/>
        <end position="82"/>
    </location>
</feature>
<evidence type="ECO:0000259" key="9">
    <source>
        <dbReference type="PROSITE" id="PS51194"/>
    </source>
</evidence>
<evidence type="ECO:0000313" key="10">
    <source>
        <dbReference type="EMBL" id="KAK7053800.1"/>
    </source>
</evidence>
<dbReference type="InterPro" id="IPR011545">
    <property type="entry name" value="DEAD/DEAH_box_helicase_dom"/>
</dbReference>
<evidence type="ECO:0000256" key="1">
    <source>
        <dbReference type="ARBA" id="ARBA00012552"/>
    </source>
</evidence>
<feature type="compositionally biased region" description="Basic and acidic residues" evidence="7">
    <location>
        <begin position="99"/>
        <end position="114"/>
    </location>
</feature>
<dbReference type="EC" id="3.6.4.13" evidence="1"/>
<dbReference type="InterPro" id="IPR001650">
    <property type="entry name" value="Helicase_C-like"/>
</dbReference>
<feature type="region of interest" description="Disordered" evidence="7">
    <location>
        <begin position="563"/>
        <end position="601"/>
    </location>
</feature>
<dbReference type="GO" id="GO:0016787">
    <property type="term" value="F:hydrolase activity"/>
    <property type="evidence" value="ECO:0007669"/>
    <property type="project" value="UniProtKB-KW"/>
</dbReference>
<dbReference type="Gene3D" id="3.40.50.300">
    <property type="entry name" value="P-loop containing nucleotide triphosphate hydrolases"/>
    <property type="match status" value="2"/>
</dbReference>
<accession>A0AAW0DP77</accession>
<dbReference type="CDD" id="cd18787">
    <property type="entry name" value="SF2_C_DEAD"/>
    <property type="match status" value="1"/>
</dbReference>
<evidence type="ECO:0000259" key="8">
    <source>
        <dbReference type="PROSITE" id="PS51192"/>
    </source>
</evidence>
<dbReference type="SMART" id="SM00487">
    <property type="entry name" value="DEXDc"/>
    <property type="match status" value="1"/>
</dbReference>
<dbReference type="GO" id="GO:0003676">
    <property type="term" value="F:nucleic acid binding"/>
    <property type="evidence" value="ECO:0007669"/>
    <property type="project" value="InterPro"/>
</dbReference>
<dbReference type="GO" id="GO:0003724">
    <property type="term" value="F:RNA helicase activity"/>
    <property type="evidence" value="ECO:0007669"/>
    <property type="project" value="UniProtKB-EC"/>
</dbReference>
<keyword evidence="4" id="KW-0347">Helicase</keyword>
<feature type="region of interest" description="Disordered" evidence="7">
    <location>
        <begin position="798"/>
        <end position="844"/>
    </location>
</feature>
<feature type="region of interest" description="Disordered" evidence="7">
    <location>
        <begin position="250"/>
        <end position="292"/>
    </location>
</feature>
<evidence type="ECO:0000256" key="7">
    <source>
        <dbReference type="SAM" id="MobiDB-lite"/>
    </source>
</evidence>
<keyword evidence="3 10" id="KW-0378">Hydrolase</keyword>
<dbReference type="GO" id="GO:0005524">
    <property type="term" value="F:ATP binding"/>
    <property type="evidence" value="ECO:0007669"/>
    <property type="project" value="UniProtKB-KW"/>
</dbReference>
<proteinExistence type="predicted"/>
<feature type="domain" description="Helicase C-terminal" evidence="9">
    <location>
        <begin position="741"/>
        <end position="922"/>
    </location>
</feature>
<evidence type="ECO:0000256" key="5">
    <source>
        <dbReference type="ARBA" id="ARBA00022840"/>
    </source>
</evidence>
<dbReference type="PROSITE" id="PS51192">
    <property type="entry name" value="HELICASE_ATP_BIND_1"/>
    <property type="match status" value="1"/>
</dbReference>
<name>A0AAW0DP77_9AGAR</name>
<evidence type="ECO:0000313" key="11">
    <source>
        <dbReference type="Proteomes" id="UP001362999"/>
    </source>
</evidence>
<feature type="compositionally biased region" description="Polar residues" evidence="7">
    <location>
        <begin position="798"/>
        <end position="807"/>
    </location>
</feature>
<comment type="catalytic activity">
    <reaction evidence="6">
        <text>ATP + H2O = ADP + phosphate + H(+)</text>
        <dbReference type="Rhea" id="RHEA:13065"/>
        <dbReference type="ChEBI" id="CHEBI:15377"/>
        <dbReference type="ChEBI" id="CHEBI:15378"/>
        <dbReference type="ChEBI" id="CHEBI:30616"/>
        <dbReference type="ChEBI" id="CHEBI:43474"/>
        <dbReference type="ChEBI" id="CHEBI:456216"/>
        <dbReference type="EC" id="3.6.4.13"/>
    </reaction>
</comment>
<reference evidence="10 11" key="1">
    <citation type="journal article" date="2024" name="J Genomics">
        <title>Draft genome sequencing and assembly of Favolaschia claudopus CIRM-BRFM 2984 isolated from oak limbs.</title>
        <authorList>
            <person name="Navarro D."/>
            <person name="Drula E."/>
            <person name="Chaduli D."/>
            <person name="Cazenave R."/>
            <person name="Ahrendt S."/>
            <person name="Wang J."/>
            <person name="Lipzen A."/>
            <person name="Daum C."/>
            <person name="Barry K."/>
            <person name="Grigoriev I.V."/>
            <person name="Favel A."/>
            <person name="Rosso M.N."/>
            <person name="Martin F."/>
        </authorList>
    </citation>
    <scope>NUCLEOTIDE SEQUENCE [LARGE SCALE GENOMIC DNA]</scope>
    <source>
        <strain evidence="10 11">CIRM-BRFM 2984</strain>
    </source>
</reference>
<protein>
    <recommendedName>
        <fullName evidence="1">RNA helicase</fullName>
        <ecNumber evidence="1">3.6.4.13</ecNumber>
    </recommendedName>
</protein>
<evidence type="ECO:0000256" key="4">
    <source>
        <dbReference type="ARBA" id="ARBA00022806"/>
    </source>
</evidence>
<dbReference type="EMBL" id="JAWWNJ010000006">
    <property type="protein sequence ID" value="KAK7053800.1"/>
    <property type="molecule type" value="Genomic_DNA"/>
</dbReference>
<feature type="compositionally biased region" description="Basic and acidic residues" evidence="7">
    <location>
        <begin position="32"/>
        <end position="42"/>
    </location>
</feature>
<dbReference type="PROSITE" id="PS51194">
    <property type="entry name" value="HELICASE_CTER"/>
    <property type="match status" value="1"/>
</dbReference>
<dbReference type="InterPro" id="IPR027417">
    <property type="entry name" value="P-loop_NTPase"/>
</dbReference>
<feature type="region of interest" description="Disordered" evidence="7">
    <location>
        <begin position="25"/>
        <end position="237"/>
    </location>
</feature>
<feature type="compositionally biased region" description="Polar residues" evidence="7">
    <location>
        <begin position="221"/>
        <end position="235"/>
    </location>
</feature>
<feature type="domain" description="Helicase ATP-binding" evidence="8">
    <location>
        <begin position="389"/>
        <end position="714"/>
    </location>
</feature>
<dbReference type="SMART" id="SM00490">
    <property type="entry name" value="HELICc"/>
    <property type="match status" value="1"/>
</dbReference>
<keyword evidence="2" id="KW-0547">Nucleotide-binding</keyword>
<sequence>MSLVARCTAKSRVVSRENWLSSLFHSSASLEAKTKRPMDKEANLSSPSGSKPKSKRTSTPEPEPRPSFERDVVPHTDREEANPKSSLGRDMSFRRRSAARNERDWGQRSGKWRESSFGGGSAHGSQMGLREDRPKFFGMRAPSQWRPFGAPSTEARYDRRPSFGPQGEDDRLPSTEARYERPPRRPMFGLQAEDQPYRPPWGKPAPFRRRPASFARDGGSSLRQSASPSEPSQDTMEIEANSELASRTLKNRNQNPTPPPPSQSPKSDSDERSDPNAPPPRQPKKQITLFDKPNVYLARAGIPIITKADPVSGSTTSEYSPAMHQKNMLPTKFTSPPLLPGLLECLTDVLGGPFTPPTPIQALSLKWVLDSWTSGAENQPNEGTALSTDVQEDTYKEFLLASETGSGKSIAYLLPVIQALKITEARRLASGASPTANGGLSPRALILAPTHELARQLAASAKALLHKARLRVVCASRANAPTRPAKGEVAPTKGNSRSARRMKEFLSTVDDGVTGEFEVTAAGVGGKAFPVDVVVGTPMKLMEMVRGRGWEKGVEFGGGPAAAFEREQSGVVDNGDESKEKGPRRRRGRDTMSGSGEWSAGPEMDLSQVEWVVVDEADVLFDSDFQETTRLLLADISKARGHEVPFVSLPVGLLASTPPTESIPLNAANKSIAKHQKSSIVPHNYPFNFIVTSATIPRWLSSYFNAYHPALHRLISPNLHHLPKTLQTEYVSWTGGSKNADIERRLRKVWAADAADGLGPVPGSLGDMSKVIIFCNKNTKVEDLGVFLEEKGIKNVQLSGTSPNRQRGNNKHLDGFLRPTGRQSAEEPASESSKPPPVKNDPMNVPHVMITTSLLSRGLDFSPNIKYVFIVDEPRNMIDFLHRAGRTGRAGASGRVVIFGKTKGRGSERSKGVRQRIKALAA</sequence>
<feature type="compositionally biased region" description="Basic and acidic residues" evidence="7">
    <location>
        <begin position="168"/>
        <end position="183"/>
    </location>
</feature>
<keyword evidence="5" id="KW-0067">ATP-binding</keyword>
<keyword evidence="11" id="KW-1185">Reference proteome</keyword>